<accession>A0A1H9IKT8</accession>
<dbReference type="OrthoDB" id="9796140at2"/>
<dbReference type="GO" id="GO:0016788">
    <property type="term" value="F:hydrolase activity, acting on ester bonds"/>
    <property type="evidence" value="ECO:0007669"/>
    <property type="project" value="UniProtKB-UniRule"/>
</dbReference>
<evidence type="ECO:0000256" key="5">
    <source>
        <dbReference type="HAMAP-Rule" id="MF_00651"/>
    </source>
</evidence>
<dbReference type="CDD" id="cd16964">
    <property type="entry name" value="YqgF"/>
    <property type="match status" value="1"/>
</dbReference>
<keyword evidence="3 5" id="KW-0540">Nuclease</keyword>
<evidence type="ECO:0000259" key="6">
    <source>
        <dbReference type="SMART" id="SM00732"/>
    </source>
</evidence>
<dbReference type="SUPFAM" id="SSF53098">
    <property type="entry name" value="Ribonuclease H-like"/>
    <property type="match status" value="1"/>
</dbReference>
<keyword evidence="8" id="KW-1185">Reference proteome</keyword>
<reference evidence="7 8" key="1">
    <citation type="submission" date="2016-10" db="EMBL/GenBank/DDBJ databases">
        <authorList>
            <person name="de Groot N.N."/>
        </authorList>
    </citation>
    <scope>NUCLEOTIDE SEQUENCE [LARGE SCALE GENOMIC DNA]</scope>
    <source>
        <strain evidence="7 8">DSM 25927</strain>
    </source>
</reference>
<comment type="similarity">
    <text evidence="5">Belongs to the YqgF HJR family.</text>
</comment>
<dbReference type="EMBL" id="FOFS01000010">
    <property type="protein sequence ID" value="SEQ75157.1"/>
    <property type="molecule type" value="Genomic_DNA"/>
</dbReference>
<evidence type="ECO:0000256" key="3">
    <source>
        <dbReference type="ARBA" id="ARBA00022722"/>
    </source>
</evidence>
<sequence length="138" mass="15188">MPVYLGFDYGEKRIGVALGDDLTRSARSLSAVPGGDWSAIDRLIREWRPAALIVGLPLTEDGGEQATSQAARRFAEQLGQRSRLPVHGSDERYSSRVADERLREARASGRLGRRVRKGDRDGQAACVILEQWLAMLPG</sequence>
<evidence type="ECO:0000256" key="4">
    <source>
        <dbReference type="ARBA" id="ARBA00022801"/>
    </source>
</evidence>
<evidence type="ECO:0000313" key="7">
    <source>
        <dbReference type="EMBL" id="SEQ75157.1"/>
    </source>
</evidence>
<feature type="domain" description="YqgF/RNase H-like" evidence="6">
    <location>
        <begin position="2"/>
        <end position="98"/>
    </location>
</feature>
<name>A0A1H9IKT8_9GAMM</name>
<organism evidence="7 8">
    <name type="scientific">Solimonas aquatica</name>
    <dbReference type="NCBI Taxonomy" id="489703"/>
    <lineage>
        <taxon>Bacteria</taxon>
        <taxon>Pseudomonadati</taxon>
        <taxon>Pseudomonadota</taxon>
        <taxon>Gammaproteobacteria</taxon>
        <taxon>Nevskiales</taxon>
        <taxon>Nevskiaceae</taxon>
        <taxon>Solimonas</taxon>
    </lineage>
</organism>
<evidence type="ECO:0000313" key="8">
    <source>
        <dbReference type="Proteomes" id="UP000199233"/>
    </source>
</evidence>
<dbReference type="RefSeq" id="WP_093287001.1">
    <property type="nucleotide sequence ID" value="NZ_FOFS01000010.1"/>
</dbReference>
<dbReference type="PANTHER" id="PTHR33317:SF4">
    <property type="entry name" value="POLYNUCLEOTIDYL TRANSFERASE, RIBONUCLEASE H-LIKE SUPERFAMILY PROTEIN"/>
    <property type="match status" value="1"/>
</dbReference>
<dbReference type="GO" id="GO:0005829">
    <property type="term" value="C:cytosol"/>
    <property type="evidence" value="ECO:0007669"/>
    <property type="project" value="TreeGrafter"/>
</dbReference>
<dbReference type="Pfam" id="PF03652">
    <property type="entry name" value="RuvX"/>
    <property type="match status" value="1"/>
</dbReference>
<keyword evidence="2 5" id="KW-0690">Ribosome biogenesis</keyword>
<dbReference type="HAMAP" id="MF_00651">
    <property type="entry name" value="Nuclease_YqgF"/>
    <property type="match status" value="1"/>
</dbReference>
<dbReference type="Proteomes" id="UP000199233">
    <property type="component" value="Unassembled WGS sequence"/>
</dbReference>
<dbReference type="InterPro" id="IPR005227">
    <property type="entry name" value="YqgF"/>
</dbReference>
<dbReference type="Gene3D" id="3.30.420.140">
    <property type="entry name" value="YqgF/RNase H-like domain"/>
    <property type="match status" value="1"/>
</dbReference>
<dbReference type="EC" id="3.1.-.-" evidence="5"/>
<proteinExistence type="inferred from homology"/>
<dbReference type="SMART" id="SM00732">
    <property type="entry name" value="YqgFc"/>
    <property type="match status" value="1"/>
</dbReference>
<gene>
    <name evidence="7" type="ORF">SAMN04488038_11077</name>
</gene>
<evidence type="ECO:0000256" key="1">
    <source>
        <dbReference type="ARBA" id="ARBA00022490"/>
    </source>
</evidence>
<keyword evidence="4 5" id="KW-0378">Hydrolase</keyword>
<keyword evidence="1 5" id="KW-0963">Cytoplasm</keyword>
<dbReference type="GO" id="GO:0004518">
    <property type="term" value="F:nuclease activity"/>
    <property type="evidence" value="ECO:0007669"/>
    <property type="project" value="UniProtKB-KW"/>
</dbReference>
<dbReference type="STRING" id="489703.SAMN04488038_11077"/>
<comment type="subcellular location">
    <subcellularLocation>
        <location evidence="5">Cytoplasm</location>
    </subcellularLocation>
</comment>
<dbReference type="InterPro" id="IPR006641">
    <property type="entry name" value="YqgF/RNaseH-like_dom"/>
</dbReference>
<dbReference type="InterPro" id="IPR012337">
    <property type="entry name" value="RNaseH-like_sf"/>
</dbReference>
<comment type="function">
    <text evidence="5">Could be a nuclease involved in processing of the 5'-end of pre-16S rRNA.</text>
</comment>
<dbReference type="AlphaFoldDB" id="A0A1H9IKT8"/>
<protein>
    <recommendedName>
        <fullName evidence="5">Putative pre-16S rRNA nuclease</fullName>
        <ecNumber evidence="5">3.1.-.-</ecNumber>
    </recommendedName>
</protein>
<evidence type="ECO:0000256" key="2">
    <source>
        <dbReference type="ARBA" id="ARBA00022517"/>
    </source>
</evidence>
<dbReference type="NCBIfam" id="TIGR00250">
    <property type="entry name" value="RNAse_H_YqgF"/>
    <property type="match status" value="1"/>
</dbReference>
<dbReference type="InterPro" id="IPR037027">
    <property type="entry name" value="YqgF/RNaseH-like_dom_sf"/>
</dbReference>
<dbReference type="GO" id="GO:0000967">
    <property type="term" value="P:rRNA 5'-end processing"/>
    <property type="evidence" value="ECO:0007669"/>
    <property type="project" value="UniProtKB-UniRule"/>
</dbReference>
<dbReference type="PANTHER" id="PTHR33317">
    <property type="entry name" value="POLYNUCLEOTIDYL TRANSFERASE, RIBONUCLEASE H-LIKE SUPERFAMILY PROTEIN"/>
    <property type="match status" value="1"/>
</dbReference>